<dbReference type="Proteomes" id="UP000762676">
    <property type="component" value="Unassembled WGS sequence"/>
</dbReference>
<organism evidence="1 2">
    <name type="scientific">Elysia marginata</name>
    <dbReference type="NCBI Taxonomy" id="1093978"/>
    <lineage>
        <taxon>Eukaryota</taxon>
        <taxon>Metazoa</taxon>
        <taxon>Spiralia</taxon>
        <taxon>Lophotrochozoa</taxon>
        <taxon>Mollusca</taxon>
        <taxon>Gastropoda</taxon>
        <taxon>Heterobranchia</taxon>
        <taxon>Euthyneura</taxon>
        <taxon>Panpulmonata</taxon>
        <taxon>Sacoglossa</taxon>
        <taxon>Placobranchoidea</taxon>
        <taxon>Plakobranchidae</taxon>
        <taxon>Elysia</taxon>
    </lineage>
</organism>
<proteinExistence type="predicted"/>
<evidence type="ECO:0000313" key="2">
    <source>
        <dbReference type="Proteomes" id="UP000762676"/>
    </source>
</evidence>
<protein>
    <submittedName>
        <fullName evidence="1">Uncharacterized protein</fullName>
    </submittedName>
</protein>
<dbReference type="AlphaFoldDB" id="A0AAV4EMF6"/>
<comment type="caution">
    <text evidence="1">The sequence shown here is derived from an EMBL/GenBank/DDBJ whole genome shotgun (WGS) entry which is preliminary data.</text>
</comment>
<keyword evidence="2" id="KW-1185">Reference proteome</keyword>
<accession>A0AAV4EMF6</accession>
<name>A0AAV4EMF6_9GAST</name>
<gene>
    <name evidence="1" type="ORF">ElyMa_001866900</name>
</gene>
<dbReference type="EMBL" id="BMAT01003789">
    <property type="protein sequence ID" value="GFR62273.1"/>
    <property type="molecule type" value="Genomic_DNA"/>
</dbReference>
<reference evidence="1 2" key="1">
    <citation type="journal article" date="2021" name="Elife">
        <title>Chloroplast acquisition without the gene transfer in kleptoplastic sea slugs, Plakobranchus ocellatus.</title>
        <authorList>
            <person name="Maeda T."/>
            <person name="Takahashi S."/>
            <person name="Yoshida T."/>
            <person name="Shimamura S."/>
            <person name="Takaki Y."/>
            <person name="Nagai Y."/>
            <person name="Toyoda A."/>
            <person name="Suzuki Y."/>
            <person name="Arimoto A."/>
            <person name="Ishii H."/>
            <person name="Satoh N."/>
            <person name="Nishiyama T."/>
            <person name="Hasebe M."/>
            <person name="Maruyama T."/>
            <person name="Minagawa J."/>
            <person name="Obokata J."/>
            <person name="Shigenobu S."/>
        </authorList>
    </citation>
    <scope>NUCLEOTIDE SEQUENCE [LARGE SCALE GENOMIC DNA]</scope>
</reference>
<evidence type="ECO:0000313" key="1">
    <source>
        <dbReference type="EMBL" id="GFR62273.1"/>
    </source>
</evidence>
<sequence>MSLVAPSHIRREDAKQKIIKRIEDMPHNISLKEIYRETPATRKLGSINPFYNAMIENGNSTQKWRKELENNIATGGSIIINPIQSLLGLTTSKRKHWVITNFGKDIQTPPIDA</sequence>